<proteinExistence type="predicted"/>
<accession>A0A917NPV3</accession>
<dbReference type="SUPFAM" id="SSF103473">
    <property type="entry name" value="MFS general substrate transporter"/>
    <property type="match status" value="1"/>
</dbReference>
<dbReference type="InterPro" id="IPR036259">
    <property type="entry name" value="MFS_trans_sf"/>
</dbReference>
<feature type="transmembrane region" description="Helical" evidence="6">
    <location>
        <begin position="313"/>
        <end position="335"/>
    </location>
</feature>
<dbReference type="PANTHER" id="PTHR23508">
    <property type="entry name" value="CARBOXYLIC ACID TRANSPORTER PROTEIN HOMOLOG"/>
    <property type="match status" value="1"/>
</dbReference>
<dbReference type="EMBL" id="BMOY01000061">
    <property type="protein sequence ID" value="GGJ13866.1"/>
    <property type="molecule type" value="Genomic_DNA"/>
</dbReference>
<feature type="transmembrane region" description="Helical" evidence="6">
    <location>
        <begin position="145"/>
        <end position="167"/>
    </location>
</feature>
<feature type="transmembrane region" description="Helical" evidence="6">
    <location>
        <begin position="86"/>
        <end position="105"/>
    </location>
</feature>
<feature type="transmembrane region" description="Helical" evidence="6">
    <location>
        <begin position="20"/>
        <end position="42"/>
    </location>
</feature>
<evidence type="ECO:0000256" key="2">
    <source>
        <dbReference type="ARBA" id="ARBA00022448"/>
    </source>
</evidence>
<evidence type="ECO:0000259" key="7">
    <source>
        <dbReference type="PROSITE" id="PS50850"/>
    </source>
</evidence>
<reference evidence="8" key="1">
    <citation type="journal article" date="2014" name="Int. J. Syst. Evol. Microbiol.">
        <title>Complete genome sequence of Corynebacterium casei LMG S-19264T (=DSM 44701T), isolated from a smear-ripened cheese.</title>
        <authorList>
            <consortium name="US DOE Joint Genome Institute (JGI-PGF)"/>
            <person name="Walter F."/>
            <person name="Albersmeier A."/>
            <person name="Kalinowski J."/>
            <person name="Ruckert C."/>
        </authorList>
    </citation>
    <scope>NUCLEOTIDE SEQUENCE</scope>
    <source>
        <strain evidence="8">JCM 18487</strain>
    </source>
</reference>
<dbReference type="PROSITE" id="PS00216">
    <property type="entry name" value="SUGAR_TRANSPORT_1"/>
    <property type="match status" value="2"/>
</dbReference>
<gene>
    <name evidence="8" type="ORF">GCM10010885_24030</name>
</gene>
<dbReference type="GO" id="GO:0005886">
    <property type="term" value="C:plasma membrane"/>
    <property type="evidence" value="ECO:0007669"/>
    <property type="project" value="UniProtKB-SubCell"/>
</dbReference>
<organism evidence="8 9">
    <name type="scientific">Alicyclobacillus cellulosilyticus</name>
    <dbReference type="NCBI Taxonomy" id="1003997"/>
    <lineage>
        <taxon>Bacteria</taxon>
        <taxon>Bacillati</taxon>
        <taxon>Bacillota</taxon>
        <taxon>Bacilli</taxon>
        <taxon>Bacillales</taxon>
        <taxon>Alicyclobacillaceae</taxon>
        <taxon>Alicyclobacillus</taxon>
    </lineage>
</organism>
<feature type="transmembrane region" description="Helical" evidence="6">
    <location>
        <begin position="261"/>
        <end position="281"/>
    </location>
</feature>
<feature type="transmembrane region" description="Helical" evidence="6">
    <location>
        <begin position="111"/>
        <end position="133"/>
    </location>
</feature>
<evidence type="ECO:0000256" key="6">
    <source>
        <dbReference type="SAM" id="Phobius"/>
    </source>
</evidence>
<feature type="transmembrane region" description="Helical" evidence="6">
    <location>
        <begin position="214"/>
        <end position="241"/>
    </location>
</feature>
<evidence type="ECO:0000256" key="1">
    <source>
        <dbReference type="ARBA" id="ARBA00004651"/>
    </source>
</evidence>
<protein>
    <submittedName>
        <fullName evidence="8">MFS transporter</fullName>
    </submittedName>
</protein>
<dbReference type="AlphaFoldDB" id="A0A917NPV3"/>
<sequence length="407" mass="43807">MHAGTASAPARLQTPSATRILVASGLGLLFDAMDVSLISFVLVVLGKEWSLSPVWSGVLGSMGFAGMAVGSALAGLLADHFGRRRVFIWTLLVYSIATGLTAFAPGVAIFLVLRFLVGLGLGGELPVATTYVNESSPDAVRGRRVVLLEAFWAGGSLVAAILSRIVIPSIGWRYVFLFGALPALYAIVIRYALPETPKFSQVMRKAHMRTALRTLFARPFLRATAVTWVLWFIMNFCYYGISLWLPSLLAKQGYSVVTSLSYVLIMILAQIPGYLTAAWLVERWGRKKTLVSAMLLTAFAAVGFGFAPSTAWLIVFGLLVNYFMLAAFAGTYVFTVEQFPVRARASGIGWASGFGRIAGIIAPSFVGLLVAAHATFAAIFLCFCCAMLVGFAVVAWAGRETKGRLVD</sequence>
<name>A0A917NPV3_9BACL</name>
<dbReference type="PROSITE" id="PS50850">
    <property type="entry name" value="MFS"/>
    <property type="match status" value="1"/>
</dbReference>
<reference evidence="8" key="2">
    <citation type="submission" date="2020-09" db="EMBL/GenBank/DDBJ databases">
        <authorList>
            <person name="Sun Q."/>
            <person name="Ohkuma M."/>
        </authorList>
    </citation>
    <scope>NUCLEOTIDE SEQUENCE</scope>
    <source>
        <strain evidence="8">JCM 18487</strain>
    </source>
</reference>
<dbReference type="RefSeq" id="WP_188883421.1">
    <property type="nucleotide sequence ID" value="NZ_BMOY01000061.1"/>
</dbReference>
<dbReference type="Pfam" id="PF07690">
    <property type="entry name" value="MFS_1"/>
    <property type="match status" value="1"/>
</dbReference>
<keyword evidence="4 6" id="KW-1133">Transmembrane helix</keyword>
<evidence type="ECO:0000313" key="9">
    <source>
        <dbReference type="Proteomes" id="UP000637695"/>
    </source>
</evidence>
<feature type="transmembrane region" description="Helical" evidence="6">
    <location>
        <begin position="290"/>
        <end position="307"/>
    </location>
</feature>
<dbReference type="PROSITE" id="PS00217">
    <property type="entry name" value="SUGAR_TRANSPORT_2"/>
    <property type="match status" value="1"/>
</dbReference>
<evidence type="ECO:0000256" key="3">
    <source>
        <dbReference type="ARBA" id="ARBA00022692"/>
    </source>
</evidence>
<dbReference type="InterPro" id="IPR020846">
    <property type="entry name" value="MFS_dom"/>
</dbReference>
<feature type="domain" description="Major facilitator superfamily (MFS) profile" evidence="7">
    <location>
        <begin position="20"/>
        <end position="402"/>
    </location>
</feature>
<dbReference type="Proteomes" id="UP000637695">
    <property type="component" value="Unassembled WGS sequence"/>
</dbReference>
<feature type="transmembrane region" description="Helical" evidence="6">
    <location>
        <begin position="347"/>
        <end position="370"/>
    </location>
</feature>
<keyword evidence="2" id="KW-0813">Transport</keyword>
<dbReference type="GO" id="GO:0046943">
    <property type="term" value="F:carboxylic acid transmembrane transporter activity"/>
    <property type="evidence" value="ECO:0007669"/>
    <property type="project" value="TreeGrafter"/>
</dbReference>
<keyword evidence="5 6" id="KW-0472">Membrane</keyword>
<comment type="caution">
    <text evidence="8">The sequence shown here is derived from an EMBL/GenBank/DDBJ whole genome shotgun (WGS) entry which is preliminary data.</text>
</comment>
<keyword evidence="9" id="KW-1185">Reference proteome</keyword>
<dbReference type="InterPro" id="IPR011701">
    <property type="entry name" value="MFS"/>
</dbReference>
<evidence type="ECO:0000313" key="8">
    <source>
        <dbReference type="EMBL" id="GGJ13866.1"/>
    </source>
</evidence>
<evidence type="ECO:0000256" key="5">
    <source>
        <dbReference type="ARBA" id="ARBA00023136"/>
    </source>
</evidence>
<feature type="transmembrane region" description="Helical" evidence="6">
    <location>
        <begin position="376"/>
        <end position="397"/>
    </location>
</feature>
<feature type="transmembrane region" description="Helical" evidence="6">
    <location>
        <begin position="173"/>
        <end position="193"/>
    </location>
</feature>
<dbReference type="Gene3D" id="1.20.1250.20">
    <property type="entry name" value="MFS general substrate transporter like domains"/>
    <property type="match status" value="2"/>
</dbReference>
<evidence type="ECO:0000256" key="4">
    <source>
        <dbReference type="ARBA" id="ARBA00022989"/>
    </source>
</evidence>
<feature type="transmembrane region" description="Helical" evidence="6">
    <location>
        <begin position="54"/>
        <end position="74"/>
    </location>
</feature>
<keyword evidence="3 6" id="KW-0812">Transmembrane</keyword>
<dbReference type="InterPro" id="IPR005829">
    <property type="entry name" value="Sugar_transporter_CS"/>
</dbReference>
<comment type="subcellular location">
    <subcellularLocation>
        <location evidence="1">Cell membrane</location>
        <topology evidence="1">Multi-pass membrane protein</topology>
    </subcellularLocation>
</comment>
<dbReference type="PANTHER" id="PTHR23508:SF10">
    <property type="entry name" value="CARBOXYLIC ACID TRANSPORTER PROTEIN HOMOLOG"/>
    <property type="match status" value="1"/>
</dbReference>